<evidence type="ECO:0000313" key="3">
    <source>
        <dbReference type="EMBL" id="GLR49020.1"/>
    </source>
</evidence>
<dbReference type="EMBL" id="BSOP01000003">
    <property type="protein sequence ID" value="GLR49020.1"/>
    <property type="molecule type" value="Genomic_DNA"/>
</dbReference>
<organism evidence="3 4">
    <name type="scientific">Shinella yambaruensis</name>
    <dbReference type="NCBI Taxonomy" id="415996"/>
    <lineage>
        <taxon>Bacteria</taxon>
        <taxon>Pseudomonadati</taxon>
        <taxon>Pseudomonadota</taxon>
        <taxon>Alphaproteobacteria</taxon>
        <taxon>Hyphomicrobiales</taxon>
        <taxon>Rhizobiaceae</taxon>
        <taxon>Shinella</taxon>
    </lineage>
</organism>
<dbReference type="InterPro" id="IPR011600">
    <property type="entry name" value="Pept_C14_caspase"/>
</dbReference>
<dbReference type="Pfam" id="PF00656">
    <property type="entry name" value="Peptidase_C14"/>
    <property type="match status" value="1"/>
</dbReference>
<evidence type="ECO:0000259" key="2">
    <source>
        <dbReference type="PROSITE" id="PS50208"/>
    </source>
</evidence>
<keyword evidence="1" id="KW-0732">Signal</keyword>
<dbReference type="InterPro" id="IPR001309">
    <property type="entry name" value="Pept_C14_p20"/>
</dbReference>
<gene>
    <name evidence="3" type="ORF">GCM10007923_02250</name>
</gene>
<dbReference type="SUPFAM" id="SSF52129">
    <property type="entry name" value="Caspase-like"/>
    <property type="match status" value="1"/>
</dbReference>
<protein>
    <recommendedName>
        <fullName evidence="2">Caspase family p20 domain-containing protein</fullName>
    </recommendedName>
</protein>
<dbReference type="InterPro" id="IPR052039">
    <property type="entry name" value="Caspase-related_regulators"/>
</dbReference>
<keyword evidence="4" id="KW-1185">Reference proteome</keyword>
<feature type="chain" id="PRO_5045239083" description="Caspase family p20 domain-containing protein" evidence="1">
    <location>
        <begin position="27"/>
        <end position="690"/>
    </location>
</feature>
<feature type="domain" description="Caspase family p20" evidence="2">
    <location>
        <begin position="27"/>
        <end position="101"/>
    </location>
</feature>
<accession>A0ABQ5ZAH5</accession>
<reference evidence="4" key="1">
    <citation type="journal article" date="2019" name="Int. J. Syst. Evol. Microbiol.">
        <title>The Global Catalogue of Microorganisms (GCM) 10K type strain sequencing project: providing services to taxonomists for standard genome sequencing and annotation.</title>
        <authorList>
            <consortium name="The Broad Institute Genomics Platform"/>
            <consortium name="The Broad Institute Genome Sequencing Center for Infectious Disease"/>
            <person name="Wu L."/>
            <person name="Ma J."/>
        </authorList>
    </citation>
    <scope>NUCLEOTIDE SEQUENCE [LARGE SCALE GENOMIC DNA]</scope>
    <source>
        <strain evidence="4">NBRC 102122</strain>
    </source>
</reference>
<name>A0ABQ5ZAH5_9HYPH</name>
<dbReference type="InterPro" id="IPR029030">
    <property type="entry name" value="Caspase-like_dom_sf"/>
</dbReference>
<dbReference type="Proteomes" id="UP001156702">
    <property type="component" value="Unassembled WGS sequence"/>
</dbReference>
<feature type="signal peptide" evidence="1">
    <location>
        <begin position="1"/>
        <end position="26"/>
    </location>
</feature>
<comment type="caution">
    <text evidence="3">The sequence shown here is derived from an EMBL/GenBank/DDBJ whole genome shotgun (WGS) entry which is preliminary data.</text>
</comment>
<dbReference type="RefSeq" id="WP_244769915.1">
    <property type="nucleotide sequence ID" value="NZ_BSOP01000003.1"/>
</dbReference>
<evidence type="ECO:0000313" key="4">
    <source>
        <dbReference type="Proteomes" id="UP001156702"/>
    </source>
</evidence>
<dbReference type="PANTHER" id="PTHR22576">
    <property type="entry name" value="MUCOSA ASSOCIATED LYMPHOID TISSUE LYMPHOMA TRANSLOCATION PROTEIN 1/PARACASPASE"/>
    <property type="match status" value="1"/>
</dbReference>
<sequence length="690" mass="77238">MQRNVHRWVAALAACLLLLVAPAAVAAERYALLIGNAEYEDAEPLENPLNDIDLVGEALERVEFDVTRVTDADHLGMLSALNNFTRLAEKAEDPVLFVYFSGYAVQIDGDNFLLPVDASGRTVTGLRNRSLPVSEITKTLRGLGKGLKVVLFDAAHENPFLTLRDIPDGLAEPKDAGDVHYAYAAAPGTAYDYEGTPISPFASAFVDAISIPGIVLEEAFRKVSEIVKERSKGRQETWQSDADYGKFALSPKDDKVDEAEIAFYEFAALADNREAYDRYLGRYPEGVFAYVAKRKIDLLAGRFSRDHEDGGEMPYLTVSNDRRDPCGRITFGDYAQDRRLSDVYKDGQLVLIDVRFWYPPEGCDYLSYFTTVYSHERLRNVITAASIPERRIYVGSRDDLSPSEERAIYDYFDEDRRGYAQSLMFRAINEERRHSLGVAIKTPDDRAREYVDEVDCGDGCLRVRGLVRLRDNSVRALEDYEFDFVDVRRLGLYDKYRAALRDFPEDEHAGSSDAALGVKADDYAAAGGAVSHETNAYGETAASGHDDGYGKDADPYRAVRTVGGWEVVADFSGDRRFLNCRATRRGEGGRHAAFRWYDDGHVTFGFQDTAYDYRDDYTSDARYWIDDGEGYDIKGKAYGHQEIAYDLGRDRSVIDALKRGNHIRIGDVRTSLKGSSAMLSDLQACVGAFR</sequence>
<dbReference type="Gene3D" id="3.40.50.1460">
    <property type="match status" value="1"/>
</dbReference>
<evidence type="ECO:0000256" key="1">
    <source>
        <dbReference type="SAM" id="SignalP"/>
    </source>
</evidence>
<dbReference type="PROSITE" id="PS50208">
    <property type="entry name" value="CASPASE_P20"/>
    <property type="match status" value="1"/>
</dbReference>
<dbReference type="PANTHER" id="PTHR22576:SF37">
    <property type="entry name" value="MUCOSA-ASSOCIATED LYMPHOID TISSUE LYMPHOMA TRANSLOCATION PROTEIN 1"/>
    <property type="match status" value="1"/>
</dbReference>
<proteinExistence type="predicted"/>